<evidence type="ECO:0000256" key="4">
    <source>
        <dbReference type="ARBA" id="ARBA00023136"/>
    </source>
</evidence>
<feature type="transmembrane region" description="Helical" evidence="5">
    <location>
        <begin position="211"/>
        <end position="229"/>
    </location>
</feature>
<sequence length="283" mass="30796">MTANRSVVPYLLIAPAVLFLALLFIVPLVQTIWLAVSQDGSFSVANFQTLTGDLNFASAIRNTFLLTIVVVPIQVAMALVMGSMVAKVGGGRETILWIWTIPLGISDLAAGLVWLSILQNSGYLNSLLFELGIISRQANWLTYQTPVALFIGIAIAEIWRGTAIVMVIIVAGLNQVPKEFREAAEIFGASRWTRFCRITLPLIRPALQSALILRTVLAFEVFAVVYALGGTNMPVLVGEAYTWQNQNQNYGVAAAYAVLIMVISLAATVVYLKAVKVDPERLP</sequence>
<organism evidence="7 8">
    <name type="scientific">Rhizobium rhizogenes NBRC 13257</name>
    <dbReference type="NCBI Taxonomy" id="1220581"/>
    <lineage>
        <taxon>Bacteria</taxon>
        <taxon>Pseudomonadati</taxon>
        <taxon>Pseudomonadota</taxon>
        <taxon>Alphaproteobacteria</taxon>
        <taxon>Hyphomicrobiales</taxon>
        <taxon>Rhizobiaceae</taxon>
        <taxon>Rhizobium/Agrobacterium group</taxon>
        <taxon>Rhizobium</taxon>
    </lineage>
</organism>
<name>A0AA87QAI2_RHIRH</name>
<evidence type="ECO:0000313" key="7">
    <source>
        <dbReference type="EMBL" id="GAJ96812.1"/>
    </source>
</evidence>
<dbReference type="GO" id="GO:0005886">
    <property type="term" value="C:plasma membrane"/>
    <property type="evidence" value="ECO:0007669"/>
    <property type="project" value="UniProtKB-SubCell"/>
</dbReference>
<gene>
    <name evidence="7" type="ORF">RRH01S_26_00080</name>
</gene>
<comment type="caution">
    <text evidence="7">The sequence shown here is derived from an EMBL/GenBank/DDBJ whole genome shotgun (WGS) entry which is preliminary data.</text>
</comment>
<dbReference type="PANTHER" id="PTHR43759">
    <property type="entry name" value="TREHALOSE TRANSPORT SYSTEM PERMEASE PROTEIN SUGA"/>
    <property type="match status" value="1"/>
</dbReference>
<dbReference type="PANTHER" id="PTHR43759:SF1">
    <property type="entry name" value="GLUCOSE IMPORT SYSTEM PERMEASE PROTEIN GLCT"/>
    <property type="match status" value="1"/>
</dbReference>
<reference evidence="7 8" key="1">
    <citation type="submission" date="2014-05" db="EMBL/GenBank/DDBJ databases">
        <title>Whole genome shotgun sequence of Rhizobium rhizogenes NBRC 13257.</title>
        <authorList>
            <person name="Katano-Makiyama Y."/>
            <person name="Hosoyama A."/>
            <person name="Hashimoto M."/>
            <person name="Hosoyama Y."/>
            <person name="Noguchi M."/>
            <person name="Tsuchikane K."/>
            <person name="Kimura A."/>
            <person name="Ohji S."/>
            <person name="Ichikawa N."/>
            <person name="Yamazoe A."/>
            <person name="Fujita N."/>
        </authorList>
    </citation>
    <scope>NUCLEOTIDE SEQUENCE [LARGE SCALE GENOMIC DNA]</scope>
    <source>
        <strain evidence="7 8">NBRC 13257</strain>
    </source>
</reference>
<dbReference type="SUPFAM" id="SSF161098">
    <property type="entry name" value="MetI-like"/>
    <property type="match status" value="1"/>
</dbReference>
<evidence type="ECO:0000256" key="3">
    <source>
        <dbReference type="ARBA" id="ARBA00022989"/>
    </source>
</evidence>
<keyword evidence="3 5" id="KW-1133">Transmembrane helix</keyword>
<dbReference type="Pfam" id="PF00528">
    <property type="entry name" value="BPD_transp_1"/>
    <property type="match status" value="1"/>
</dbReference>
<feature type="transmembrane region" description="Helical" evidence="5">
    <location>
        <begin position="147"/>
        <end position="173"/>
    </location>
</feature>
<dbReference type="InterPro" id="IPR052730">
    <property type="entry name" value="Sugar_ABC_transporter"/>
</dbReference>
<keyword evidence="2 5" id="KW-0812">Transmembrane</keyword>
<comment type="similarity">
    <text evidence="5">Belongs to the binding-protein-dependent transport system permease family.</text>
</comment>
<feature type="transmembrane region" description="Helical" evidence="5">
    <location>
        <begin position="249"/>
        <end position="272"/>
    </location>
</feature>
<dbReference type="RefSeq" id="WP_015917992.1">
    <property type="nucleotide sequence ID" value="NZ_BAYX01000026.1"/>
</dbReference>
<dbReference type="SUPFAM" id="SSF160964">
    <property type="entry name" value="MalF N-terminal region-like"/>
    <property type="match status" value="1"/>
</dbReference>
<evidence type="ECO:0000256" key="5">
    <source>
        <dbReference type="RuleBase" id="RU363032"/>
    </source>
</evidence>
<feature type="transmembrane region" description="Helical" evidence="5">
    <location>
        <begin position="94"/>
        <end position="117"/>
    </location>
</feature>
<dbReference type="Proteomes" id="UP000026941">
    <property type="component" value="Unassembled WGS sequence"/>
</dbReference>
<evidence type="ECO:0000259" key="6">
    <source>
        <dbReference type="PROSITE" id="PS50928"/>
    </source>
</evidence>
<evidence type="ECO:0000313" key="8">
    <source>
        <dbReference type="Proteomes" id="UP000026941"/>
    </source>
</evidence>
<dbReference type="CDD" id="cd06261">
    <property type="entry name" value="TM_PBP2"/>
    <property type="match status" value="1"/>
</dbReference>
<evidence type="ECO:0000256" key="2">
    <source>
        <dbReference type="ARBA" id="ARBA00022692"/>
    </source>
</evidence>
<keyword evidence="5" id="KW-0813">Transport</keyword>
<feature type="transmembrane region" description="Helical" evidence="5">
    <location>
        <begin position="12"/>
        <end position="36"/>
    </location>
</feature>
<dbReference type="PROSITE" id="PS50928">
    <property type="entry name" value="ABC_TM1"/>
    <property type="match status" value="1"/>
</dbReference>
<proteinExistence type="inferred from homology"/>
<accession>A0AA87QAI2</accession>
<dbReference type="AlphaFoldDB" id="A0AA87QAI2"/>
<feature type="domain" description="ABC transmembrane type-1" evidence="6">
    <location>
        <begin position="60"/>
        <end position="271"/>
    </location>
</feature>
<dbReference type="EMBL" id="BAYX01000026">
    <property type="protein sequence ID" value="GAJ96812.1"/>
    <property type="molecule type" value="Genomic_DNA"/>
</dbReference>
<feature type="transmembrane region" description="Helical" evidence="5">
    <location>
        <begin position="56"/>
        <end position="82"/>
    </location>
</feature>
<dbReference type="GO" id="GO:0055085">
    <property type="term" value="P:transmembrane transport"/>
    <property type="evidence" value="ECO:0007669"/>
    <property type="project" value="InterPro"/>
</dbReference>
<keyword evidence="4 5" id="KW-0472">Membrane</keyword>
<dbReference type="Gene3D" id="1.10.3720.10">
    <property type="entry name" value="MetI-like"/>
    <property type="match status" value="1"/>
</dbReference>
<comment type="subcellular location">
    <subcellularLocation>
        <location evidence="1 5">Cell membrane</location>
        <topology evidence="1 5">Multi-pass membrane protein</topology>
    </subcellularLocation>
</comment>
<evidence type="ECO:0000256" key="1">
    <source>
        <dbReference type="ARBA" id="ARBA00004651"/>
    </source>
</evidence>
<dbReference type="InterPro" id="IPR000515">
    <property type="entry name" value="MetI-like"/>
</dbReference>
<dbReference type="InterPro" id="IPR035906">
    <property type="entry name" value="MetI-like_sf"/>
</dbReference>
<protein>
    <submittedName>
        <fullName evidence="7">ABC transporter permease protein</fullName>
    </submittedName>
</protein>